<evidence type="ECO:0000313" key="4">
    <source>
        <dbReference type="Proteomes" id="UP000229307"/>
    </source>
</evidence>
<dbReference type="InterPro" id="IPR039261">
    <property type="entry name" value="FNR_nucleotide-bd"/>
</dbReference>
<dbReference type="PANTHER" id="PTHR43513:SF1">
    <property type="entry name" value="ANAEROBIC SULFITE REDUCTASE SUBUNIT B"/>
    <property type="match status" value="1"/>
</dbReference>
<dbReference type="Gene3D" id="3.40.50.80">
    <property type="entry name" value="Nucleotide-binding domain of ferredoxin-NADP reductase (FNR) module"/>
    <property type="match status" value="1"/>
</dbReference>
<evidence type="ECO:0000259" key="2">
    <source>
        <dbReference type="PROSITE" id="PS51384"/>
    </source>
</evidence>
<keyword evidence="1" id="KW-0411">Iron-sulfur</keyword>
<keyword evidence="1" id="KW-0001">2Fe-2S</keyword>
<dbReference type="GO" id="GO:0006221">
    <property type="term" value="P:pyrimidine nucleotide biosynthetic process"/>
    <property type="evidence" value="ECO:0007669"/>
    <property type="project" value="InterPro"/>
</dbReference>
<dbReference type="PROSITE" id="PS51384">
    <property type="entry name" value="FAD_FR"/>
    <property type="match status" value="1"/>
</dbReference>
<dbReference type="GO" id="GO:0051537">
    <property type="term" value="F:2 iron, 2 sulfur cluster binding"/>
    <property type="evidence" value="ECO:0007669"/>
    <property type="project" value="UniProtKB-KW"/>
</dbReference>
<name>A0A2M7S8Z5_9BACT</name>
<dbReference type="InterPro" id="IPR001433">
    <property type="entry name" value="OxRdtase_FAD/NAD-bd"/>
</dbReference>
<organism evidence="3 4">
    <name type="scientific">Candidatus Desantisbacteria bacterium CG_4_10_14_0_8_um_filter_48_22</name>
    <dbReference type="NCBI Taxonomy" id="1974543"/>
    <lineage>
        <taxon>Bacteria</taxon>
        <taxon>Candidatus Desantisiibacteriota</taxon>
    </lineage>
</organism>
<feature type="binding site" evidence="1">
    <location>
        <position position="249"/>
    </location>
    <ligand>
        <name>[2Fe-2S] cluster</name>
        <dbReference type="ChEBI" id="CHEBI:190135"/>
    </ligand>
</feature>
<dbReference type="GO" id="GO:0016491">
    <property type="term" value="F:oxidoreductase activity"/>
    <property type="evidence" value="ECO:0007669"/>
    <property type="project" value="InterPro"/>
</dbReference>
<keyword evidence="1" id="KW-0479">Metal-binding</keyword>
<dbReference type="GO" id="GO:0050660">
    <property type="term" value="F:flavin adenine dinucleotide binding"/>
    <property type="evidence" value="ECO:0007669"/>
    <property type="project" value="InterPro"/>
</dbReference>
<dbReference type="Pfam" id="PF00970">
    <property type="entry name" value="FAD_binding_6"/>
    <property type="match status" value="1"/>
</dbReference>
<dbReference type="InterPro" id="IPR017927">
    <property type="entry name" value="FAD-bd_FR_type"/>
</dbReference>
<dbReference type="InterPro" id="IPR012165">
    <property type="entry name" value="Cyt_c3_hydrogenase_gsu"/>
</dbReference>
<dbReference type="PRINTS" id="PR00410">
    <property type="entry name" value="PHEHYDRXLASE"/>
</dbReference>
<sequence length="276" mass="30343">MEKNPYQPIEAKLLDVITETSNIKTFVLQPLEDIGFKTGQFMEVTCPGVGEAPFTPSSSPFIKEKLEFTIMKAGSVTAALHDMKPGTILGLRGPFGKGYPLEDFEGKDVLIVGGGVGLAPLRSLLLTLLEERKKYKKILLNYGAKTPNDIVYKGCVCGWCEIKPTLDVRLTVDSDDNNERPKGCGVGLVTTTCDDLPLDPKKSIAIVCGPPIMMKFTTLKLLDCGYVPKHIYLSMEKNMSCGLGICGHCMLDKYFCCKDGPVFTYEQLKDIPDIWA</sequence>
<reference evidence="4" key="1">
    <citation type="submission" date="2017-09" db="EMBL/GenBank/DDBJ databases">
        <title>Depth-based differentiation of microbial function through sediment-hosted aquifers and enrichment of novel symbionts in the deep terrestrial subsurface.</title>
        <authorList>
            <person name="Probst A.J."/>
            <person name="Ladd B."/>
            <person name="Jarett J.K."/>
            <person name="Geller-Mcgrath D.E."/>
            <person name="Sieber C.M.K."/>
            <person name="Emerson J.B."/>
            <person name="Anantharaman K."/>
            <person name="Thomas B.C."/>
            <person name="Malmstrom R."/>
            <person name="Stieglmeier M."/>
            <person name="Klingl A."/>
            <person name="Woyke T."/>
            <person name="Ryan C.M."/>
            <person name="Banfield J.F."/>
        </authorList>
    </citation>
    <scope>NUCLEOTIDE SEQUENCE [LARGE SCALE GENOMIC DNA]</scope>
</reference>
<feature type="binding site" evidence="1">
    <location>
        <position position="246"/>
    </location>
    <ligand>
        <name>[2Fe-2S] cluster</name>
        <dbReference type="ChEBI" id="CHEBI:190135"/>
    </ligand>
</feature>
<dbReference type="Gene3D" id="2.40.30.10">
    <property type="entry name" value="Translation factors"/>
    <property type="match status" value="1"/>
</dbReference>
<comment type="caution">
    <text evidence="3">The sequence shown here is derived from an EMBL/GenBank/DDBJ whole genome shotgun (WGS) entry which is preliminary data.</text>
</comment>
<proteinExistence type="predicted"/>
<dbReference type="Pfam" id="PF10418">
    <property type="entry name" value="DHODB_Fe-S_bind"/>
    <property type="match status" value="1"/>
</dbReference>
<feature type="binding site" evidence="1">
    <location>
        <position position="257"/>
    </location>
    <ligand>
        <name>[2Fe-2S] cluster</name>
        <dbReference type="ChEBI" id="CHEBI:190135"/>
    </ligand>
</feature>
<dbReference type="Pfam" id="PF00175">
    <property type="entry name" value="NAD_binding_1"/>
    <property type="match status" value="1"/>
</dbReference>
<dbReference type="InterPro" id="IPR019480">
    <property type="entry name" value="Dihydroorotate_DH_Fe-S-bd"/>
</dbReference>
<evidence type="ECO:0000256" key="1">
    <source>
        <dbReference type="PIRSR" id="PIRSR006816-2"/>
    </source>
</evidence>
<dbReference type="InterPro" id="IPR017938">
    <property type="entry name" value="Riboflavin_synthase-like_b-brl"/>
</dbReference>
<dbReference type="SUPFAM" id="SSF52343">
    <property type="entry name" value="Ferredoxin reductase-like, C-terminal NADP-linked domain"/>
    <property type="match status" value="1"/>
</dbReference>
<evidence type="ECO:0000313" key="3">
    <source>
        <dbReference type="EMBL" id="PIZ15987.1"/>
    </source>
</evidence>
<comment type="cofactor">
    <cofactor evidence="1">
        <name>[2Fe-2S] cluster</name>
        <dbReference type="ChEBI" id="CHEBI:190135"/>
    </cofactor>
    <text evidence="1">Binds 1 [2Fe-2S] cluster per subunit.</text>
</comment>
<gene>
    <name evidence="3" type="ORF">COY52_08330</name>
</gene>
<keyword evidence="1" id="KW-0408">Iron</keyword>
<accession>A0A2M7S8Z5</accession>
<dbReference type="SUPFAM" id="SSF63380">
    <property type="entry name" value="Riboflavin synthase domain-like"/>
    <property type="match status" value="1"/>
</dbReference>
<protein>
    <submittedName>
        <fullName evidence="3">Oxidoreductase</fullName>
    </submittedName>
</protein>
<dbReference type="InterPro" id="IPR008333">
    <property type="entry name" value="Cbr1-like_FAD-bd_dom"/>
</dbReference>
<feature type="binding site" evidence="1">
    <location>
        <position position="241"/>
    </location>
    <ligand>
        <name>[2Fe-2S] cluster</name>
        <dbReference type="ChEBI" id="CHEBI:190135"/>
    </ligand>
</feature>
<dbReference type="Proteomes" id="UP000229307">
    <property type="component" value="Unassembled WGS sequence"/>
</dbReference>
<dbReference type="CDD" id="cd06221">
    <property type="entry name" value="sulfite_reductase_like"/>
    <property type="match status" value="1"/>
</dbReference>
<dbReference type="PANTHER" id="PTHR43513">
    <property type="entry name" value="DIHYDROOROTATE DEHYDROGENASE B (NAD(+)), ELECTRON TRANSFER SUBUNIT"/>
    <property type="match status" value="1"/>
</dbReference>
<dbReference type="InterPro" id="IPR050353">
    <property type="entry name" value="PyrK_electron_transfer"/>
</dbReference>
<dbReference type="EMBL" id="PFMR01000220">
    <property type="protein sequence ID" value="PIZ15987.1"/>
    <property type="molecule type" value="Genomic_DNA"/>
</dbReference>
<feature type="domain" description="FAD-binding FR-type" evidence="2">
    <location>
        <begin position="6"/>
        <end position="101"/>
    </location>
</feature>
<dbReference type="GO" id="GO:0046872">
    <property type="term" value="F:metal ion binding"/>
    <property type="evidence" value="ECO:0007669"/>
    <property type="project" value="UniProtKB-KW"/>
</dbReference>
<dbReference type="AlphaFoldDB" id="A0A2M7S8Z5"/>
<dbReference type="PIRSF" id="PIRSF006816">
    <property type="entry name" value="Cyc3_hyd_g"/>
    <property type="match status" value="1"/>
</dbReference>